<dbReference type="Proteomes" id="UP000537130">
    <property type="component" value="Unassembled WGS sequence"/>
</dbReference>
<name>A0A7W4W2G2_9GAMM</name>
<dbReference type="InterPro" id="IPR013830">
    <property type="entry name" value="SGNH_hydro"/>
</dbReference>
<accession>A0A7W4W2G2</accession>
<proteinExistence type="predicted"/>
<comment type="caution">
    <text evidence="3">The sequence shown here is derived from an EMBL/GenBank/DDBJ whole genome shotgun (WGS) entry which is preliminary data.</text>
</comment>
<evidence type="ECO:0000256" key="1">
    <source>
        <dbReference type="SAM" id="SignalP"/>
    </source>
</evidence>
<evidence type="ECO:0000259" key="2">
    <source>
        <dbReference type="Pfam" id="PF13472"/>
    </source>
</evidence>
<dbReference type="GO" id="GO:0004622">
    <property type="term" value="F:phosphatidylcholine lysophospholipase activity"/>
    <property type="evidence" value="ECO:0007669"/>
    <property type="project" value="UniProtKB-EC"/>
</dbReference>
<evidence type="ECO:0000313" key="3">
    <source>
        <dbReference type="EMBL" id="MBB3046191.1"/>
    </source>
</evidence>
<feature type="signal peptide" evidence="1">
    <location>
        <begin position="1"/>
        <end position="34"/>
    </location>
</feature>
<dbReference type="EC" id="3.1.1.5" evidence="3"/>
<dbReference type="AlphaFoldDB" id="A0A7W4W2G2"/>
<dbReference type="PANTHER" id="PTHR30383:SF24">
    <property type="entry name" value="THIOESTERASE 1_PROTEASE 1_LYSOPHOSPHOLIPASE L1"/>
    <property type="match status" value="1"/>
</dbReference>
<organism evidence="3 4">
    <name type="scientific">Litorivivens lipolytica</name>
    <dbReference type="NCBI Taxonomy" id="1524264"/>
    <lineage>
        <taxon>Bacteria</taxon>
        <taxon>Pseudomonadati</taxon>
        <taxon>Pseudomonadota</taxon>
        <taxon>Gammaproteobacteria</taxon>
        <taxon>Litorivivens</taxon>
    </lineage>
</organism>
<dbReference type="InterPro" id="IPR036514">
    <property type="entry name" value="SGNH_hydro_sf"/>
</dbReference>
<keyword evidence="3" id="KW-0378">Hydrolase</keyword>
<dbReference type="SUPFAM" id="SSF52266">
    <property type="entry name" value="SGNH hydrolase"/>
    <property type="match status" value="1"/>
</dbReference>
<dbReference type="CDD" id="cd01822">
    <property type="entry name" value="Lysophospholipase_L1_like"/>
    <property type="match status" value="1"/>
</dbReference>
<dbReference type="EMBL" id="JACHWY010000001">
    <property type="protein sequence ID" value="MBB3046191.1"/>
    <property type="molecule type" value="Genomic_DNA"/>
</dbReference>
<dbReference type="Pfam" id="PF13472">
    <property type="entry name" value="Lipase_GDSL_2"/>
    <property type="match status" value="1"/>
</dbReference>
<dbReference type="RefSeq" id="WP_183408890.1">
    <property type="nucleotide sequence ID" value="NZ_JACHWY010000001.1"/>
</dbReference>
<dbReference type="InterPro" id="IPR051532">
    <property type="entry name" value="Ester_Hydrolysis_Enzymes"/>
</dbReference>
<feature type="chain" id="PRO_5031261654" evidence="1">
    <location>
        <begin position="35"/>
        <end position="210"/>
    </location>
</feature>
<evidence type="ECO:0000313" key="4">
    <source>
        <dbReference type="Proteomes" id="UP000537130"/>
    </source>
</evidence>
<keyword evidence="4" id="KW-1185">Reference proteome</keyword>
<gene>
    <name evidence="3" type="ORF">FHR99_000427</name>
</gene>
<reference evidence="3 4" key="1">
    <citation type="submission" date="2020-08" db="EMBL/GenBank/DDBJ databases">
        <title>Genomic Encyclopedia of Type Strains, Phase III (KMG-III): the genomes of soil and plant-associated and newly described type strains.</title>
        <authorList>
            <person name="Whitman W."/>
        </authorList>
    </citation>
    <scope>NUCLEOTIDE SEQUENCE [LARGE SCALE GENOMIC DNA]</scope>
    <source>
        <strain evidence="3 4">CECT 8654</strain>
    </source>
</reference>
<keyword evidence="1" id="KW-0732">Signal</keyword>
<dbReference type="PANTHER" id="PTHR30383">
    <property type="entry name" value="THIOESTERASE 1/PROTEASE 1/LYSOPHOSPHOLIPASE L1"/>
    <property type="match status" value="1"/>
</dbReference>
<dbReference type="Gene3D" id="3.40.50.1110">
    <property type="entry name" value="SGNH hydrolase"/>
    <property type="match status" value="1"/>
</dbReference>
<feature type="domain" description="SGNH hydrolase-type esterase" evidence="2">
    <location>
        <begin position="38"/>
        <end position="193"/>
    </location>
</feature>
<dbReference type="EC" id="3.1.2.-" evidence="3"/>
<protein>
    <submittedName>
        <fullName evidence="3">Acyl-CoA thioesterase-1</fullName>
        <ecNumber evidence="3">3.1.1.5</ecNumber>
        <ecNumber evidence="3">3.1.2.-</ecNumber>
    </submittedName>
</protein>
<sequence length="210" mass="22769">MNSGSAPSKNTLLRTRRLIGALCWAFFLASATQAQVLVVGDSIGAGYGVPEQRNWVSLLDAELKDTRVINASISGDTSSGAKSRLPALLNHFSPKLVIIEIGGNDGLRGQPVKILKQNLTDMIAMTRDSGAKAILLGMRIPPNYGKAYTDAFHDTYHKVAQEQNVPLLPFLLEGIALNPALMQADRIHPNEKAQVKILQNVLPLVQQSLH</sequence>